<comment type="caution">
    <text evidence="2">The sequence shown here is derived from an EMBL/GenBank/DDBJ whole genome shotgun (WGS) entry which is preliminary data.</text>
</comment>
<organism evidence="2 3">
    <name type="scientific">Belliella marina</name>
    <dbReference type="NCBI Taxonomy" id="1644146"/>
    <lineage>
        <taxon>Bacteria</taxon>
        <taxon>Pseudomonadati</taxon>
        <taxon>Bacteroidota</taxon>
        <taxon>Cytophagia</taxon>
        <taxon>Cytophagales</taxon>
        <taxon>Cyclobacteriaceae</taxon>
        <taxon>Belliella</taxon>
    </lineage>
</organism>
<keyword evidence="2" id="KW-0449">Lipoprotein</keyword>
<dbReference type="Gene3D" id="1.25.40.390">
    <property type="match status" value="2"/>
</dbReference>
<keyword evidence="3" id="KW-1185">Reference proteome</keyword>
<name>A0ABW4VSQ6_9BACT</name>
<feature type="chain" id="PRO_5045497833" evidence="1">
    <location>
        <begin position="23"/>
        <end position="547"/>
    </location>
</feature>
<reference evidence="3" key="1">
    <citation type="journal article" date="2019" name="Int. J. Syst. Evol. Microbiol.">
        <title>The Global Catalogue of Microorganisms (GCM) 10K type strain sequencing project: providing services to taxonomists for standard genome sequencing and annotation.</title>
        <authorList>
            <consortium name="The Broad Institute Genomics Platform"/>
            <consortium name="The Broad Institute Genome Sequencing Center for Infectious Disease"/>
            <person name="Wu L."/>
            <person name="Ma J."/>
        </authorList>
    </citation>
    <scope>NUCLEOTIDE SEQUENCE [LARGE SCALE GENOMIC DNA]</scope>
    <source>
        <strain evidence="3">CGMCC 1.15180</strain>
    </source>
</reference>
<dbReference type="SUPFAM" id="SSF48452">
    <property type="entry name" value="TPR-like"/>
    <property type="match status" value="1"/>
</dbReference>
<dbReference type="Proteomes" id="UP001597361">
    <property type="component" value="Unassembled WGS sequence"/>
</dbReference>
<protein>
    <submittedName>
        <fullName evidence="2">SusD/RagB family nutrient-binding outer membrane lipoprotein</fullName>
    </submittedName>
</protein>
<evidence type="ECO:0000313" key="2">
    <source>
        <dbReference type="EMBL" id="MFD2035835.1"/>
    </source>
</evidence>
<feature type="signal peptide" evidence="1">
    <location>
        <begin position="1"/>
        <end position="22"/>
    </location>
</feature>
<dbReference type="RefSeq" id="WP_376886801.1">
    <property type="nucleotide sequence ID" value="NZ_JBHUHR010000038.1"/>
</dbReference>
<dbReference type="EMBL" id="JBHUHR010000038">
    <property type="protein sequence ID" value="MFD2035835.1"/>
    <property type="molecule type" value="Genomic_DNA"/>
</dbReference>
<keyword evidence="1" id="KW-0732">Signal</keyword>
<dbReference type="PROSITE" id="PS51257">
    <property type="entry name" value="PROKAR_LIPOPROTEIN"/>
    <property type="match status" value="1"/>
</dbReference>
<dbReference type="Pfam" id="PF12771">
    <property type="entry name" value="SusD-like_2"/>
    <property type="match status" value="2"/>
</dbReference>
<gene>
    <name evidence="2" type="ORF">ACFSKL_13615</name>
</gene>
<accession>A0ABW4VSQ6</accession>
<proteinExistence type="predicted"/>
<dbReference type="InterPro" id="IPR041662">
    <property type="entry name" value="SusD-like_2"/>
</dbReference>
<dbReference type="InterPro" id="IPR011990">
    <property type="entry name" value="TPR-like_helical_dom_sf"/>
</dbReference>
<evidence type="ECO:0000256" key="1">
    <source>
        <dbReference type="SAM" id="SignalP"/>
    </source>
</evidence>
<sequence>MKMKIYSLLLAMTLIIVSSCDLDLLDDPNVPSIDTANPTYITTRIQVDFARFFEATGFHGMRMTRMINQNQNNYQSAYVAVTFNPIWLRAYQDILNDIKLLEQLAEAGDINYDYHLGIARTLRAYVLMTLTDVFGEVPWSEALDPLTTRSPKVDSGEDVYQAALASLQQAKASFGGTRPVVLPVDLFYANDQAKWLKLISTLELKYHLNRRLVDPTGSRAAINSLVEADNFIGDGEDFVFRYGTSLNDPDSRHPRFAATYTAGGGDYQSTWYMFNLIEEGPKPFDDPRVRYYLYRQVIANPTDPDKLRCLGEIAPGHYLAGGYPFCLPGTRGYWGRDHLNNEGIPPDGLERTVWGLYPAGGRFDNDSATPVNNPSLGNQGAGIQPILLSAFVDFMLAEAVQEGGANGDAKELLLSGVSKHLNYVRAFAENSNESGVVESFDPKEDFDDKVASYLTYIENEFESSNAPMRVIGREYWLSLYGNGIESYNLYRRTGQPSGMQPGLLADVGQFPRSYLYPNDYMVTNINANQRAFTDRVFWDNNPAGFIY</sequence>
<evidence type="ECO:0000313" key="3">
    <source>
        <dbReference type="Proteomes" id="UP001597361"/>
    </source>
</evidence>